<dbReference type="Pfam" id="PF00067">
    <property type="entry name" value="p450"/>
    <property type="match status" value="1"/>
</dbReference>
<evidence type="ECO:0000256" key="5">
    <source>
        <dbReference type="PIRSR" id="PIRSR602401-1"/>
    </source>
</evidence>
<gene>
    <name evidence="7" type="ORF">B0H67DRAFT_676717</name>
</gene>
<keyword evidence="6" id="KW-0560">Oxidoreductase</keyword>
<evidence type="ECO:0000313" key="8">
    <source>
        <dbReference type="Proteomes" id="UP001172102"/>
    </source>
</evidence>
<keyword evidence="3 5" id="KW-0479">Metal-binding</keyword>
<dbReference type="CDD" id="cd11062">
    <property type="entry name" value="CYP58-like"/>
    <property type="match status" value="1"/>
</dbReference>
<evidence type="ECO:0000256" key="3">
    <source>
        <dbReference type="ARBA" id="ARBA00022723"/>
    </source>
</evidence>
<dbReference type="EMBL" id="JAUKUA010000009">
    <property type="protein sequence ID" value="KAK0702409.1"/>
    <property type="molecule type" value="Genomic_DNA"/>
</dbReference>
<evidence type="ECO:0000256" key="2">
    <source>
        <dbReference type="ARBA" id="ARBA00022617"/>
    </source>
</evidence>
<dbReference type="InterPro" id="IPR001128">
    <property type="entry name" value="Cyt_P450"/>
</dbReference>
<evidence type="ECO:0000256" key="4">
    <source>
        <dbReference type="ARBA" id="ARBA00023004"/>
    </source>
</evidence>
<dbReference type="GO" id="GO:0020037">
    <property type="term" value="F:heme binding"/>
    <property type="evidence" value="ECO:0007669"/>
    <property type="project" value="InterPro"/>
</dbReference>
<dbReference type="Proteomes" id="UP001172102">
    <property type="component" value="Unassembled WGS sequence"/>
</dbReference>
<name>A0AA40DGA3_9PEZI</name>
<dbReference type="InterPro" id="IPR017972">
    <property type="entry name" value="Cyt_P450_CS"/>
</dbReference>
<proteinExistence type="inferred from homology"/>
<comment type="caution">
    <text evidence="7">The sequence shown here is derived from an EMBL/GenBank/DDBJ whole genome shotgun (WGS) entry which is preliminary data.</text>
</comment>
<feature type="binding site" description="axial binding residue" evidence="5">
    <location>
        <position position="283"/>
    </location>
    <ligand>
        <name>heme</name>
        <dbReference type="ChEBI" id="CHEBI:30413"/>
    </ligand>
    <ligandPart>
        <name>Fe</name>
        <dbReference type="ChEBI" id="CHEBI:18248"/>
    </ligandPart>
</feature>
<feature type="non-terminal residue" evidence="7">
    <location>
        <position position="349"/>
    </location>
</feature>
<dbReference type="InterPro" id="IPR050121">
    <property type="entry name" value="Cytochrome_P450_monoxygenase"/>
</dbReference>
<dbReference type="PANTHER" id="PTHR24305">
    <property type="entry name" value="CYTOCHROME P450"/>
    <property type="match status" value="1"/>
</dbReference>
<keyword evidence="6" id="KW-0503">Monooxygenase</keyword>
<dbReference type="GO" id="GO:0005506">
    <property type="term" value="F:iron ion binding"/>
    <property type="evidence" value="ECO:0007669"/>
    <property type="project" value="InterPro"/>
</dbReference>
<evidence type="ECO:0000313" key="7">
    <source>
        <dbReference type="EMBL" id="KAK0702409.1"/>
    </source>
</evidence>
<accession>A0AA40DGA3</accession>
<dbReference type="AlphaFoldDB" id="A0AA40DGA3"/>
<organism evidence="7 8">
    <name type="scientific">Lasiosphaeris hirsuta</name>
    <dbReference type="NCBI Taxonomy" id="260670"/>
    <lineage>
        <taxon>Eukaryota</taxon>
        <taxon>Fungi</taxon>
        <taxon>Dikarya</taxon>
        <taxon>Ascomycota</taxon>
        <taxon>Pezizomycotina</taxon>
        <taxon>Sordariomycetes</taxon>
        <taxon>Sordariomycetidae</taxon>
        <taxon>Sordariales</taxon>
        <taxon>Lasiosphaeriaceae</taxon>
        <taxon>Lasiosphaeris</taxon>
    </lineage>
</organism>
<comment type="similarity">
    <text evidence="6">Belongs to the cytochrome P450 family.</text>
</comment>
<dbReference type="InterPro" id="IPR002401">
    <property type="entry name" value="Cyt_P450_E_grp-I"/>
</dbReference>
<keyword evidence="4 5" id="KW-0408">Iron</keyword>
<dbReference type="Gene3D" id="1.10.630.10">
    <property type="entry name" value="Cytochrome P450"/>
    <property type="match status" value="1"/>
</dbReference>
<comment type="cofactor">
    <cofactor evidence="1 5">
        <name>heme</name>
        <dbReference type="ChEBI" id="CHEBI:30413"/>
    </cofactor>
</comment>
<dbReference type="PRINTS" id="PR00385">
    <property type="entry name" value="P450"/>
</dbReference>
<dbReference type="PANTHER" id="PTHR24305:SF152">
    <property type="entry name" value="P450, PUTATIVE (EUROFUNG)-RELATED"/>
    <property type="match status" value="1"/>
</dbReference>
<dbReference type="GO" id="GO:0016705">
    <property type="term" value="F:oxidoreductase activity, acting on paired donors, with incorporation or reduction of molecular oxygen"/>
    <property type="evidence" value="ECO:0007669"/>
    <property type="project" value="InterPro"/>
</dbReference>
<protein>
    <submittedName>
        <fullName evidence="7">Cytochrome P450</fullName>
    </submittedName>
</protein>
<sequence length="349" mass="39450">AVAIDVITEYAYARCWNLLDTPDYGNWYPEAIRSVQTMFPWLQTFPSLIPLFRCIPESIKVVIFPAYKRWNNSLKAVRVAVKEVRRELAHNIYPPRRTIIHDLIDPPSSAFETQSSKDRIILSDAAVFADAVNVTGAGTETTGATKERAVFEVINNPQVYAALASELRDAFPDPSNMRLAALEKLPVLTGVIKEALRLNPGVPGRLPRIVPAGGVTFNDIYLPQGTVVNMSAWDMHHDTRVFTSPRLFDPSRWIAKSEDGSLVEEVRERERYLVAFSKGSRGCVGQSLAMCELYCTLAALFRRFDDLSLRVSRDFTMEDMEMTELVLGYHPNKRRFRVYREGNSVLSVD</sequence>
<dbReference type="GO" id="GO:0004497">
    <property type="term" value="F:monooxygenase activity"/>
    <property type="evidence" value="ECO:0007669"/>
    <property type="project" value="UniProtKB-KW"/>
</dbReference>
<dbReference type="PROSITE" id="PS00086">
    <property type="entry name" value="CYTOCHROME_P450"/>
    <property type="match status" value="1"/>
</dbReference>
<evidence type="ECO:0000256" key="6">
    <source>
        <dbReference type="RuleBase" id="RU000461"/>
    </source>
</evidence>
<keyword evidence="8" id="KW-1185">Reference proteome</keyword>
<evidence type="ECO:0000256" key="1">
    <source>
        <dbReference type="ARBA" id="ARBA00001971"/>
    </source>
</evidence>
<reference evidence="7" key="1">
    <citation type="submission" date="2023-06" db="EMBL/GenBank/DDBJ databases">
        <title>Genome-scale phylogeny and comparative genomics of the fungal order Sordariales.</title>
        <authorList>
            <consortium name="Lawrence Berkeley National Laboratory"/>
            <person name="Hensen N."/>
            <person name="Bonometti L."/>
            <person name="Westerberg I."/>
            <person name="Brannstrom I.O."/>
            <person name="Guillou S."/>
            <person name="Cros-Aarteil S."/>
            <person name="Calhoun S."/>
            <person name="Haridas S."/>
            <person name="Kuo A."/>
            <person name="Mondo S."/>
            <person name="Pangilinan J."/>
            <person name="Riley R."/>
            <person name="Labutti K."/>
            <person name="Andreopoulos B."/>
            <person name="Lipzen A."/>
            <person name="Chen C."/>
            <person name="Yanf M."/>
            <person name="Daum C."/>
            <person name="Ng V."/>
            <person name="Clum A."/>
            <person name="Steindorff A."/>
            <person name="Ohm R."/>
            <person name="Martin F."/>
            <person name="Silar P."/>
            <person name="Natvig D."/>
            <person name="Lalanne C."/>
            <person name="Gautier V."/>
            <person name="Ament-Velasquez S.L."/>
            <person name="Kruys A."/>
            <person name="Hutchinson M.I."/>
            <person name="Powell A.J."/>
            <person name="Barry K."/>
            <person name="Miller A.N."/>
            <person name="Grigoriev I.V."/>
            <person name="Debuchy R."/>
            <person name="Gladieux P."/>
            <person name="Thoren M.H."/>
            <person name="Johannesson H."/>
        </authorList>
    </citation>
    <scope>NUCLEOTIDE SEQUENCE</scope>
    <source>
        <strain evidence="7">SMH4607-1</strain>
    </source>
</reference>
<dbReference type="PRINTS" id="PR00463">
    <property type="entry name" value="EP450I"/>
</dbReference>
<keyword evidence="2 5" id="KW-0349">Heme</keyword>
<dbReference type="InterPro" id="IPR036396">
    <property type="entry name" value="Cyt_P450_sf"/>
</dbReference>
<dbReference type="SUPFAM" id="SSF48264">
    <property type="entry name" value="Cytochrome P450"/>
    <property type="match status" value="1"/>
</dbReference>